<evidence type="ECO:0000256" key="1">
    <source>
        <dbReference type="SAM" id="MobiDB-lite"/>
    </source>
</evidence>
<organism evidence="2 3">
    <name type="scientific">Lithohypha guttulata</name>
    <dbReference type="NCBI Taxonomy" id="1690604"/>
    <lineage>
        <taxon>Eukaryota</taxon>
        <taxon>Fungi</taxon>
        <taxon>Dikarya</taxon>
        <taxon>Ascomycota</taxon>
        <taxon>Pezizomycotina</taxon>
        <taxon>Eurotiomycetes</taxon>
        <taxon>Chaetothyriomycetidae</taxon>
        <taxon>Chaetothyriales</taxon>
        <taxon>Trichomeriaceae</taxon>
        <taxon>Lithohypha</taxon>
    </lineage>
</organism>
<accession>A0ABR0JY86</accession>
<comment type="caution">
    <text evidence="2">The sequence shown here is derived from an EMBL/GenBank/DDBJ whole genome shotgun (WGS) entry which is preliminary data.</text>
</comment>
<feature type="compositionally biased region" description="Polar residues" evidence="1">
    <location>
        <begin position="591"/>
        <end position="605"/>
    </location>
</feature>
<feature type="region of interest" description="Disordered" evidence="1">
    <location>
        <begin position="723"/>
        <end position="750"/>
    </location>
</feature>
<evidence type="ECO:0000313" key="3">
    <source>
        <dbReference type="Proteomes" id="UP001345013"/>
    </source>
</evidence>
<feature type="compositionally biased region" description="Basic and acidic residues" evidence="1">
    <location>
        <begin position="664"/>
        <end position="673"/>
    </location>
</feature>
<feature type="compositionally biased region" description="Basic and acidic residues" evidence="1">
    <location>
        <begin position="682"/>
        <end position="691"/>
    </location>
</feature>
<reference evidence="2 3" key="1">
    <citation type="submission" date="2023-08" db="EMBL/GenBank/DDBJ databases">
        <title>Black Yeasts Isolated from many extreme environments.</title>
        <authorList>
            <person name="Coleine C."/>
            <person name="Stajich J.E."/>
            <person name="Selbmann L."/>
        </authorList>
    </citation>
    <scope>NUCLEOTIDE SEQUENCE [LARGE SCALE GENOMIC DNA]</scope>
    <source>
        <strain evidence="2 3">CCFEE 5885</strain>
    </source>
</reference>
<name>A0ABR0JY86_9EURO</name>
<feature type="compositionally biased region" description="Acidic residues" evidence="1">
    <location>
        <begin position="518"/>
        <end position="528"/>
    </location>
</feature>
<gene>
    <name evidence="2" type="ORF">LTR24_009339</name>
</gene>
<feature type="compositionally biased region" description="Polar residues" evidence="1">
    <location>
        <begin position="723"/>
        <end position="740"/>
    </location>
</feature>
<dbReference type="Proteomes" id="UP001345013">
    <property type="component" value="Unassembled WGS sequence"/>
</dbReference>
<sequence length="750" mass="81907">MAPKRPFGDASDDVFTIQEGSERSKKPKTDARAAAPKSLPHERNADDNDHGKLGDAKGKQAVNALSQVKKLTEDNTRLHRELRVLQSKLPPGACSGTNFVQDQSEIMKMFRALKKRIHDFAANYALGGHITRHLSGQNVDMVVRILSGEHPMFQYQALTKINKVPLFSRLIGGPRVGAQSIIEHVVAYEILTRPLHFLPVVMEKTFLEIAARMTKTSENGNLYMGKAVRAIYEDREQYTGTLFKHIVHDMFEDSRIAYYDRLTDVCLNRDTGLLKLLLKSPDEKTAQRQTTLLRGIFMAAGKLSLQMCVQDIIVMPRGLKAVGLNRCFQPGPQNLELHTIVKSVAGDTALYRNNIGLVVSPQLTYARFEASGRRPKATTVCKAEVVPFVEEKLFSEDGKSVALISKSEGLVIDEPSSSLVTTSSLQAAESTLGRLRDAAARRAKQKDETNAPHALAPEQDRNSSQYLQVSSSYLPAFTALIENVQGGCVNDTIVDSQLLRRSPPGSNFRIPVGVEPIILDDDDDDDDDAGARWNAETRKRKPGARQASQETQQGFELPELVSNQFDAFAQITSDSSGIGRPDQQAGKTAEGGQSLSAYETSDQKQSGGGNSERAQWHHSAPSNSKGKQEEAQAEQVTESSVEGLANSVGSGCGAAEVINAAHNATEHGEDDTARSSSAPHAAPRDIDAELAEEPAKIDKLLAETHDPLPSRKVEVARVVRRSTGTPSAFHTTQEAPQQCTAEEMMPDCRA</sequence>
<keyword evidence="3" id="KW-1185">Reference proteome</keyword>
<feature type="region of interest" description="Disordered" evidence="1">
    <location>
        <begin position="517"/>
        <end position="555"/>
    </location>
</feature>
<evidence type="ECO:0000313" key="2">
    <source>
        <dbReference type="EMBL" id="KAK5077779.1"/>
    </source>
</evidence>
<proteinExistence type="predicted"/>
<feature type="region of interest" description="Disordered" evidence="1">
    <location>
        <begin position="1"/>
        <end position="56"/>
    </location>
</feature>
<protein>
    <submittedName>
        <fullName evidence="2">Uncharacterized protein</fullName>
    </submittedName>
</protein>
<feature type="compositionally biased region" description="Basic and acidic residues" evidence="1">
    <location>
        <begin position="39"/>
        <end position="56"/>
    </location>
</feature>
<feature type="region of interest" description="Disordered" evidence="1">
    <location>
        <begin position="439"/>
        <end position="465"/>
    </location>
</feature>
<feature type="compositionally biased region" description="Basic and acidic residues" evidence="1">
    <location>
        <begin position="20"/>
        <end position="31"/>
    </location>
</feature>
<feature type="compositionally biased region" description="Basic and acidic residues" evidence="1">
    <location>
        <begin position="439"/>
        <end position="450"/>
    </location>
</feature>
<feature type="region of interest" description="Disordered" evidence="1">
    <location>
        <begin position="573"/>
        <end position="691"/>
    </location>
</feature>
<dbReference type="EMBL" id="JAVRRG010000200">
    <property type="protein sequence ID" value="KAK5077779.1"/>
    <property type="molecule type" value="Genomic_DNA"/>
</dbReference>